<dbReference type="OrthoDB" id="3799751at2759"/>
<gene>
    <name evidence="1" type="ORF">K491DRAFT_104526</name>
</gene>
<dbReference type="AlphaFoldDB" id="A0A6A6SX67"/>
<dbReference type="PANTHER" id="PTHR42085:SF2">
    <property type="entry name" value="F-BOX DOMAIN-CONTAINING PROTEIN"/>
    <property type="match status" value="1"/>
</dbReference>
<dbReference type="EMBL" id="MU004435">
    <property type="protein sequence ID" value="KAF2651068.1"/>
    <property type="molecule type" value="Genomic_DNA"/>
</dbReference>
<evidence type="ECO:0000313" key="2">
    <source>
        <dbReference type="Proteomes" id="UP000799324"/>
    </source>
</evidence>
<organism evidence="1 2">
    <name type="scientific">Lophiostoma macrostomum CBS 122681</name>
    <dbReference type="NCBI Taxonomy" id="1314788"/>
    <lineage>
        <taxon>Eukaryota</taxon>
        <taxon>Fungi</taxon>
        <taxon>Dikarya</taxon>
        <taxon>Ascomycota</taxon>
        <taxon>Pezizomycotina</taxon>
        <taxon>Dothideomycetes</taxon>
        <taxon>Pleosporomycetidae</taxon>
        <taxon>Pleosporales</taxon>
        <taxon>Lophiostomataceae</taxon>
        <taxon>Lophiostoma</taxon>
    </lineage>
</organism>
<dbReference type="PANTHER" id="PTHR42085">
    <property type="entry name" value="F-BOX DOMAIN-CONTAINING PROTEIN"/>
    <property type="match status" value="1"/>
</dbReference>
<proteinExistence type="predicted"/>
<reference evidence="1" key="1">
    <citation type="journal article" date="2020" name="Stud. Mycol.">
        <title>101 Dothideomycetes genomes: a test case for predicting lifestyles and emergence of pathogens.</title>
        <authorList>
            <person name="Haridas S."/>
            <person name="Albert R."/>
            <person name="Binder M."/>
            <person name="Bloem J."/>
            <person name="Labutti K."/>
            <person name="Salamov A."/>
            <person name="Andreopoulos B."/>
            <person name="Baker S."/>
            <person name="Barry K."/>
            <person name="Bills G."/>
            <person name="Bluhm B."/>
            <person name="Cannon C."/>
            <person name="Castanera R."/>
            <person name="Culley D."/>
            <person name="Daum C."/>
            <person name="Ezra D."/>
            <person name="Gonzalez J."/>
            <person name="Henrissat B."/>
            <person name="Kuo A."/>
            <person name="Liang C."/>
            <person name="Lipzen A."/>
            <person name="Lutzoni F."/>
            <person name="Magnuson J."/>
            <person name="Mondo S."/>
            <person name="Nolan M."/>
            <person name="Ohm R."/>
            <person name="Pangilinan J."/>
            <person name="Park H.-J."/>
            <person name="Ramirez L."/>
            <person name="Alfaro M."/>
            <person name="Sun H."/>
            <person name="Tritt A."/>
            <person name="Yoshinaga Y."/>
            <person name="Zwiers L.-H."/>
            <person name="Turgeon B."/>
            <person name="Goodwin S."/>
            <person name="Spatafora J."/>
            <person name="Crous P."/>
            <person name="Grigoriev I."/>
        </authorList>
    </citation>
    <scope>NUCLEOTIDE SEQUENCE</scope>
    <source>
        <strain evidence="1">CBS 122681</strain>
    </source>
</reference>
<accession>A0A6A6SX67</accession>
<dbReference type="Proteomes" id="UP000799324">
    <property type="component" value="Unassembled WGS sequence"/>
</dbReference>
<dbReference type="InterPro" id="IPR038883">
    <property type="entry name" value="AN11006-like"/>
</dbReference>
<sequence length="382" mass="43407">MDNANGGDRLDPDRMSFLDLPPELRNQVYELALVSPCSCLPIVARLSKYQLLERPWWIRESTKKELHSLMLRRPVRDRSAWVPSKRYSGTPIRDESGDDSLSDIKFIPTQCSYELHTNTNVSSSLLMVNKQVYSEAADIFYGRNVFAFNVPWESACFAPLSFLNDLGDAFTMIRSLHLWLNLPIPEKYTDSYPAGHPPSNYHWKNLIGVLRQLQLHHLGLTFHGPILQWTSWSVNTLNFEFWTKELIKLQQVDSVFLAVHCAPRKHALVPVIPTITNAFKFNEALKNALLKDPNNYGGSTKVYKIKTSSGHSPHFAVIFGKVPRETAGCEGVDIVGDQFVHLAAEEGTLWPVTDEESGREVVDITDWRSKPGLINSHTFWES</sequence>
<evidence type="ECO:0000313" key="1">
    <source>
        <dbReference type="EMBL" id="KAF2651068.1"/>
    </source>
</evidence>
<protein>
    <recommendedName>
        <fullName evidence="3">F-box domain-containing protein</fullName>
    </recommendedName>
</protein>
<keyword evidence="2" id="KW-1185">Reference proteome</keyword>
<evidence type="ECO:0008006" key="3">
    <source>
        <dbReference type="Google" id="ProtNLM"/>
    </source>
</evidence>
<name>A0A6A6SX67_9PLEO</name>